<organism evidence="1 2">
    <name type="scientific">Araneus ventricosus</name>
    <name type="common">Orbweaver spider</name>
    <name type="synonym">Epeira ventricosa</name>
    <dbReference type="NCBI Taxonomy" id="182803"/>
    <lineage>
        <taxon>Eukaryota</taxon>
        <taxon>Metazoa</taxon>
        <taxon>Ecdysozoa</taxon>
        <taxon>Arthropoda</taxon>
        <taxon>Chelicerata</taxon>
        <taxon>Arachnida</taxon>
        <taxon>Araneae</taxon>
        <taxon>Araneomorphae</taxon>
        <taxon>Entelegynae</taxon>
        <taxon>Araneoidea</taxon>
        <taxon>Araneidae</taxon>
        <taxon>Araneus</taxon>
    </lineage>
</organism>
<keyword evidence="2" id="KW-1185">Reference proteome</keyword>
<evidence type="ECO:0000313" key="1">
    <source>
        <dbReference type="EMBL" id="GBN40877.1"/>
    </source>
</evidence>
<accession>A0A4Y2NS61</accession>
<dbReference type="AlphaFoldDB" id="A0A4Y2NS61"/>
<gene>
    <name evidence="1" type="ORF">AVEN_70915_1</name>
</gene>
<dbReference type="EMBL" id="BGPR01009567">
    <property type="protein sequence ID" value="GBN40877.1"/>
    <property type="molecule type" value="Genomic_DNA"/>
</dbReference>
<name>A0A4Y2NS61_ARAVE</name>
<dbReference type="Proteomes" id="UP000499080">
    <property type="component" value="Unassembled WGS sequence"/>
</dbReference>
<evidence type="ECO:0000313" key="2">
    <source>
        <dbReference type="Proteomes" id="UP000499080"/>
    </source>
</evidence>
<reference evidence="1 2" key="1">
    <citation type="journal article" date="2019" name="Sci. Rep.">
        <title>Orb-weaving spider Araneus ventricosus genome elucidates the spidroin gene catalogue.</title>
        <authorList>
            <person name="Kono N."/>
            <person name="Nakamura H."/>
            <person name="Ohtoshi R."/>
            <person name="Moran D.A.P."/>
            <person name="Shinohara A."/>
            <person name="Yoshida Y."/>
            <person name="Fujiwara M."/>
            <person name="Mori M."/>
            <person name="Tomita M."/>
            <person name="Arakawa K."/>
        </authorList>
    </citation>
    <scope>NUCLEOTIDE SEQUENCE [LARGE SCALE GENOMIC DNA]</scope>
</reference>
<sequence length="124" mass="13975">MLVARYLLTTSEQLRDYPQIRSLLIREKCNHGYVSDGNVYCQDAGNNTPYYLKKPMLELQLIIRNRTCTVSKVMPVAQWFSATKGLSSSQIATDQGEEIGATTYESHYCGGLLKIIRGSCVFDK</sequence>
<protein>
    <submittedName>
        <fullName evidence="1">Uncharacterized protein</fullName>
    </submittedName>
</protein>
<comment type="caution">
    <text evidence="1">The sequence shown here is derived from an EMBL/GenBank/DDBJ whole genome shotgun (WGS) entry which is preliminary data.</text>
</comment>
<proteinExistence type="predicted"/>